<evidence type="ECO:0000256" key="2">
    <source>
        <dbReference type="ARBA" id="ARBA00022737"/>
    </source>
</evidence>
<dbReference type="RefSeq" id="WP_096671326.1">
    <property type="nucleotide sequence ID" value="NZ_AP018316.1"/>
</dbReference>
<dbReference type="OrthoDB" id="501687at2"/>
<organism evidence="4 5">
    <name type="scientific">Dolichospermum compactum NIES-806</name>
    <dbReference type="NCBI Taxonomy" id="1973481"/>
    <lineage>
        <taxon>Bacteria</taxon>
        <taxon>Bacillati</taxon>
        <taxon>Cyanobacteriota</taxon>
        <taxon>Cyanophyceae</taxon>
        <taxon>Nostocales</taxon>
        <taxon>Aphanizomenonaceae</taxon>
        <taxon>Dolichospermum</taxon>
        <taxon>Dolichospermum compactum</taxon>
    </lineage>
</organism>
<reference evidence="4 5" key="1">
    <citation type="submission" date="2017-06" db="EMBL/GenBank/DDBJ databases">
        <title>Genome sequencing of cyanobaciteial culture collection at National Institute for Environmental Studies (NIES).</title>
        <authorList>
            <person name="Hirose Y."/>
            <person name="Shimura Y."/>
            <person name="Fujisawa T."/>
            <person name="Nakamura Y."/>
            <person name="Kawachi M."/>
        </authorList>
    </citation>
    <scope>NUCLEOTIDE SEQUENCE [LARGE SCALE GENOMIC DNA]</scope>
    <source>
        <strain evidence="4 5">NIES-806</strain>
    </source>
</reference>
<dbReference type="PROSITE" id="PS50294">
    <property type="entry name" value="WD_REPEATS_REGION"/>
    <property type="match status" value="1"/>
</dbReference>
<keyword evidence="5" id="KW-1185">Reference proteome</keyword>
<dbReference type="SUPFAM" id="SSF50998">
    <property type="entry name" value="Quinoprotein alcohol dehydrogenase-like"/>
    <property type="match status" value="2"/>
</dbReference>
<dbReference type="PROSITE" id="PS50082">
    <property type="entry name" value="WD_REPEATS_2"/>
    <property type="match status" value="3"/>
</dbReference>
<dbReference type="Proteomes" id="UP000218702">
    <property type="component" value="Chromosome"/>
</dbReference>
<feature type="repeat" description="WD" evidence="3">
    <location>
        <begin position="447"/>
        <end position="478"/>
    </location>
</feature>
<feature type="repeat" description="WD" evidence="3">
    <location>
        <begin position="713"/>
        <end position="749"/>
    </location>
</feature>
<dbReference type="InterPro" id="IPR015943">
    <property type="entry name" value="WD40/YVTN_repeat-like_dom_sf"/>
</dbReference>
<dbReference type="SMART" id="SM00320">
    <property type="entry name" value="WD40"/>
    <property type="match status" value="11"/>
</dbReference>
<dbReference type="PANTHER" id="PTHR19879">
    <property type="entry name" value="TRANSCRIPTION INITIATION FACTOR TFIID"/>
    <property type="match status" value="1"/>
</dbReference>
<name>A0A1Z4V0R1_9CYAN</name>
<dbReference type="AlphaFoldDB" id="A0A1Z4V0R1"/>
<dbReference type="InterPro" id="IPR001680">
    <property type="entry name" value="WD40_rpt"/>
</dbReference>
<dbReference type="InterPro" id="IPR011047">
    <property type="entry name" value="Quinoprotein_ADH-like_sf"/>
</dbReference>
<sequence length="749" mass="83208">MDSNTQPQHSENNNQVWECLPTTSNYVDQIAFSPDGKILASFHRESTEPIKLWDVATGQQLYTANFADLQEVDREIDFLFCKSLFFSPNKKALAYTWTCKGFVWDLALGKAVIIKALKSPFKDYQWENVALSPDLQIAVSTNKDAGIIKLWETSTGKEIHTLSVGDNVWDIYGNQFSPDGKIFASLIWFRTYETIKLWEVETGTELCSITVPDITGHNKYTGVIALSSDGRILASNSGDNDTQDSNQTVIVLSETLTGKEICRFPKFGWEDFVAKKLAEEESVEKESVGLKKFISSAFDKFLLIFSPKLSEMEYEMQWGKNLLRSVEWTHELMSINKSKKIVSLAFSPNDQLLASGDITGTITLWQLKKGLSEPPTTIQTFTSVSKQPIKRLAFSPDGQILSTGHGDNDGGITLWDVNSGKKLKTLAGHAVSASRVCCDGFGDRDQVAVSPDGKTIASSGNNDMIRLWNTQTGSFLRSFESKSHSGSAHKITFSRDGKFLVSVYWTDIVLWEVSTGREIQAMIPDPDADNSSFPSWGSRYLNQYGDLLAIREKSTNFDGAKLQIKVLQVPNGETVCTLIGNYQFPSQIIFSPDKRLVATRHNMSEFGIWELATGKLIRNINTDYAEGDTDPGDPDPVLFSPDGEILAIAGTANITLWQVSSGEKIQIINRYHQGWGSCLAFHPNGQILAFSGSDSTDSIKLWDIKTGSEICILQETLNRVTSLDFSGNGEVLVSSYRDGTISVWQQKRV</sequence>
<dbReference type="EMBL" id="AP018316">
    <property type="protein sequence ID" value="BAZ85077.1"/>
    <property type="molecule type" value="Genomic_DNA"/>
</dbReference>
<feature type="repeat" description="WD" evidence="3">
    <location>
        <begin position="334"/>
        <end position="370"/>
    </location>
</feature>
<gene>
    <name evidence="4" type="ORF">NIES806_12770</name>
</gene>
<dbReference type="PANTHER" id="PTHR19879:SF9">
    <property type="entry name" value="TRANSCRIPTION INITIATION FACTOR TFIID SUBUNIT 5"/>
    <property type="match status" value="1"/>
</dbReference>
<evidence type="ECO:0000313" key="4">
    <source>
        <dbReference type="EMBL" id="BAZ85077.1"/>
    </source>
</evidence>
<evidence type="ECO:0000256" key="1">
    <source>
        <dbReference type="ARBA" id="ARBA00022574"/>
    </source>
</evidence>
<proteinExistence type="predicted"/>
<dbReference type="InterPro" id="IPR019775">
    <property type="entry name" value="WD40_repeat_CS"/>
</dbReference>
<dbReference type="KEGG" id="dcm:NIES806_12770"/>
<dbReference type="Gene3D" id="2.130.10.10">
    <property type="entry name" value="YVTN repeat-like/Quinoprotein amine dehydrogenase"/>
    <property type="match status" value="5"/>
</dbReference>
<protein>
    <submittedName>
        <fullName evidence="4">WD-40 repeat-containing protein</fullName>
    </submittedName>
</protein>
<keyword evidence="1 3" id="KW-0853">WD repeat</keyword>
<accession>A0A1Z4V0R1</accession>
<evidence type="ECO:0000313" key="5">
    <source>
        <dbReference type="Proteomes" id="UP000218702"/>
    </source>
</evidence>
<evidence type="ECO:0000256" key="3">
    <source>
        <dbReference type="PROSITE-ProRule" id="PRU00221"/>
    </source>
</evidence>
<keyword evidence="2" id="KW-0677">Repeat</keyword>
<dbReference type="CDD" id="cd00200">
    <property type="entry name" value="WD40"/>
    <property type="match status" value="1"/>
</dbReference>
<dbReference type="PROSITE" id="PS00678">
    <property type="entry name" value="WD_REPEATS_1"/>
    <property type="match status" value="1"/>
</dbReference>
<dbReference type="Pfam" id="PF00400">
    <property type="entry name" value="WD40"/>
    <property type="match status" value="5"/>
</dbReference>